<proteinExistence type="predicted"/>
<feature type="non-terminal residue" evidence="1">
    <location>
        <position position="1"/>
    </location>
</feature>
<reference evidence="1" key="1">
    <citation type="journal article" date="2014" name="Front. Microbiol.">
        <title>High frequency of phylogenetically diverse reductive dehalogenase-homologous genes in deep subseafloor sedimentary metagenomes.</title>
        <authorList>
            <person name="Kawai M."/>
            <person name="Futagami T."/>
            <person name="Toyoda A."/>
            <person name="Takaki Y."/>
            <person name="Nishi S."/>
            <person name="Hori S."/>
            <person name="Arai W."/>
            <person name="Tsubouchi T."/>
            <person name="Morono Y."/>
            <person name="Uchiyama I."/>
            <person name="Ito T."/>
            <person name="Fujiyama A."/>
            <person name="Inagaki F."/>
            <person name="Takami H."/>
        </authorList>
    </citation>
    <scope>NUCLEOTIDE SEQUENCE</scope>
    <source>
        <strain evidence="1">Expedition CK06-06</strain>
    </source>
</reference>
<comment type="caution">
    <text evidence="1">The sequence shown here is derived from an EMBL/GenBank/DDBJ whole genome shotgun (WGS) entry which is preliminary data.</text>
</comment>
<evidence type="ECO:0000313" key="1">
    <source>
        <dbReference type="EMBL" id="GAF96854.1"/>
    </source>
</evidence>
<sequence>RQDLKLQAALSRRLLIDGLLAARYVVWQRDGYRIRLKFREGELWLNGRPAGGSGPSPGAPAARILDSMAFAIPR</sequence>
<accession>X0TUF8</accession>
<name>X0TUF8_9ZZZZ</name>
<dbReference type="AlphaFoldDB" id="X0TUF8"/>
<gene>
    <name evidence="1" type="ORF">S01H1_21701</name>
</gene>
<protein>
    <submittedName>
        <fullName evidence="1">Uncharacterized protein</fullName>
    </submittedName>
</protein>
<organism evidence="1">
    <name type="scientific">marine sediment metagenome</name>
    <dbReference type="NCBI Taxonomy" id="412755"/>
    <lineage>
        <taxon>unclassified sequences</taxon>
        <taxon>metagenomes</taxon>
        <taxon>ecological metagenomes</taxon>
    </lineage>
</organism>
<dbReference type="EMBL" id="BARS01012080">
    <property type="protein sequence ID" value="GAF96854.1"/>
    <property type="molecule type" value="Genomic_DNA"/>
</dbReference>